<evidence type="ECO:0000259" key="2">
    <source>
        <dbReference type="PROSITE" id="PS50157"/>
    </source>
</evidence>
<dbReference type="SUPFAM" id="SSF57667">
    <property type="entry name" value="beta-beta-alpha zinc fingers"/>
    <property type="match status" value="1"/>
</dbReference>
<name>A0ABR3F7B7_9AGAR</name>
<reference evidence="3 4" key="1">
    <citation type="submission" date="2024-02" db="EMBL/GenBank/DDBJ databases">
        <title>A draft genome for the cacao thread blight pathogen Marasmius crinis-equi.</title>
        <authorList>
            <person name="Cohen S.P."/>
            <person name="Baruah I.K."/>
            <person name="Amoako-Attah I."/>
            <person name="Bukari Y."/>
            <person name="Meinhardt L.W."/>
            <person name="Bailey B.A."/>
        </authorList>
    </citation>
    <scope>NUCLEOTIDE SEQUENCE [LARGE SCALE GENOMIC DNA]</scope>
    <source>
        <strain evidence="3 4">GH-76</strain>
    </source>
</reference>
<comment type="caution">
    <text evidence="3">The sequence shown here is derived from an EMBL/GenBank/DDBJ whole genome shotgun (WGS) entry which is preliminary data.</text>
</comment>
<dbReference type="InterPro" id="IPR013087">
    <property type="entry name" value="Znf_C2H2_type"/>
</dbReference>
<gene>
    <name evidence="3" type="ORF">V5O48_010830</name>
</gene>
<evidence type="ECO:0000313" key="3">
    <source>
        <dbReference type="EMBL" id="KAL0571122.1"/>
    </source>
</evidence>
<keyword evidence="1" id="KW-0479">Metal-binding</keyword>
<keyword evidence="1" id="KW-0863">Zinc-finger</keyword>
<dbReference type="EMBL" id="JBAHYK010000817">
    <property type="protein sequence ID" value="KAL0571122.1"/>
    <property type="molecule type" value="Genomic_DNA"/>
</dbReference>
<protein>
    <recommendedName>
        <fullName evidence="2">C2H2-type domain-containing protein</fullName>
    </recommendedName>
</protein>
<dbReference type="Proteomes" id="UP001465976">
    <property type="component" value="Unassembled WGS sequence"/>
</dbReference>
<organism evidence="3 4">
    <name type="scientific">Marasmius crinis-equi</name>
    <dbReference type="NCBI Taxonomy" id="585013"/>
    <lineage>
        <taxon>Eukaryota</taxon>
        <taxon>Fungi</taxon>
        <taxon>Dikarya</taxon>
        <taxon>Basidiomycota</taxon>
        <taxon>Agaricomycotina</taxon>
        <taxon>Agaricomycetes</taxon>
        <taxon>Agaricomycetidae</taxon>
        <taxon>Agaricales</taxon>
        <taxon>Marasmiineae</taxon>
        <taxon>Marasmiaceae</taxon>
        <taxon>Marasmius</taxon>
    </lineage>
</organism>
<evidence type="ECO:0000256" key="1">
    <source>
        <dbReference type="PROSITE-ProRule" id="PRU00042"/>
    </source>
</evidence>
<feature type="domain" description="C2H2-type" evidence="2">
    <location>
        <begin position="241"/>
        <end position="269"/>
    </location>
</feature>
<sequence length="272" mass="30044">MVDAYEDYLKFSWKQCGFDLRGFIGHYSMSDIVDLPGPAMIKEPLYACGLPSYEGSEYGGDFLGNYRASPGCGANPSLRTTAEDRRTSPYHPSCTPEKPVTEFHPCPWGQPCDEIKDSILFPSLSGVPLDEGILSPIPSCWAAARSEPQPAIADSAMFFEAVALTEDSHKDQPQSQSISKTPKQIQACRQVGSTAGTRASLKHRKKVAAYFCGVVGCESMGFTEKHNYDYHMRSHKGLKPYQCARCLRGFGSRYDLNRHIKKSKKPCKPAVA</sequence>
<keyword evidence="1" id="KW-0862">Zinc</keyword>
<proteinExistence type="predicted"/>
<dbReference type="SMART" id="SM00355">
    <property type="entry name" value="ZnF_C2H2"/>
    <property type="match status" value="2"/>
</dbReference>
<keyword evidence="4" id="KW-1185">Reference proteome</keyword>
<evidence type="ECO:0000313" key="4">
    <source>
        <dbReference type="Proteomes" id="UP001465976"/>
    </source>
</evidence>
<dbReference type="InterPro" id="IPR036236">
    <property type="entry name" value="Znf_C2H2_sf"/>
</dbReference>
<dbReference type="Gene3D" id="3.30.160.60">
    <property type="entry name" value="Classic Zinc Finger"/>
    <property type="match status" value="1"/>
</dbReference>
<accession>A0ABR3F7B7</accession>
<dbReference type="PROSITE" id="PS50157">
    <property type="entry name" value="ZINC_FINGER_C2H2_2"/>
    <property type="match status" value="1"/>
</dbReference>